<feature type="domain" description="CdaR GGDEF-like" evidence="3">
    <location>
        <begin position="199"/>
        <end position="308"/>
    </location>
</feature>
<dbReference type="Pfam" id="PF13556">
    <property type="entry name" value="HTH_30"/>
    <property type="match status" value="1"/>
</dbReference>
<comment type="similarity">
    <text evidence="1">Belongs to the CdaR family.</text>
</comment>
<dbReference type="InterPro" id="IPR051448">
    <property type="entry name" value="CdaR-like_regulators"/>
</dbReference>
<evidence type="ECO:0000313" key="4">
    <source>
        <dbReference type="EMBL" id="VDM87451.1"/>
    </source>
</evidence>
<dbReference type="EMBL" id="LR130759">
    <property type="protein sequence ID" value="VDM87451.1"/>
    <property type="molecule type" value="Genomic_DNA"/>
</dbReference>
<dbReference type="Pfam" id="PF17853">
    <property type="entry name" value="GGDEF_2"/>
    <property type="match status" value="1"/>
</dbReference>
<evidence type="ECO:0000256" key="1">
    <source>
        <dbReference type="ARBA" id="ARBA00006754"/>
    </source>
</evidence>
<keyword evidence="5" id="KW-1185">Reference proteome</keyword>
<dbReference type="PANTHER" id="PTHR33744">
    <property type="entry name" value="CARBOHYDRATE DIACID REGULATOR"/>
    <property type="match status" value="1"/>
</dbReference>
<organism evidence="4 5">
    <name type="scientific">Mycobacterium basiliense</name>
    <dbReference type="NCBI Taxonomy" id="2094119"/>
    <lineage>
        <taxon>Bacteria</taxon>
        <taxon>Bacillati</taxon>
        <taxon>Actinomycetota</taxon>
        <taxon>Actinomycetes</taxon>
        <taxon>Mycobacteriales</taxon>
        <taxon>Mycobacteriaceae</taxon>
        <taxon>Mycobacterium</taxon>
    </lineage>
</organism>
<dbReference type="InterPro" id="IPR041522">
    <property type="entry name" value="CdaR_GGDEF"/>
</dbReference>
<name>A0A447GAJ2_9MYCO</name>
<reference evidence="5" key="1">
    <citation type="submission" date="2018-02" db="EMBL/GenBank/DDBJ databases">
        <authorList>
            <person name="Seth-Smith MB H."/>
            <person name="Seth-Smith H."/>
        </authorList>
    </citation>
    <scope>NUCLEOTIDE SEQUENCE [LARGE SCALE GENOMIC DNA]</scope>
</reference>
<dbReference type="InterPro" id="IPR042070">
    <property type="entry name" value="PucR_C-HTH_sf"/>
</dbReference>
<feature type="domain" description="PucR C-terminal helix-turn-helix" evidence="2">
    <location>
        <begin position="355"/>
        <end position="409"/>
    </location>
</feature>
<accession>A0A447GAJ2</accession>
<evidence type="ECO:0000313" key="5">
    <source>
        <dbReference type="Proteomes" id="UP000269998"/>
    </source>
</evidence>
<dbReference type="PANTHER" id="PTHR33744:SF1">
    <property type="entry name" value="DNA-BINDING TRANSCRIPTIONAL ACTIVATOR ADER"/>
    <property type="match status" value="1"/>
</dbReference>
<dbReference type="InterPro" id="IPR025736">
    <property type="entry name" value="PucR_C-HTH_dom"/>
</dbReference>
<gene>
    <name evidence="4" type="ORF">MB901379_00993</name>
</gene>
<sequence length="420" mass="46279">MGVVDGAKVCTTLYRGWVMWESPSPRVCELISQGAKIILDEPCNWLEEYDRATMAANPSIADDPVLAEATRRSTRSSLMHWAAANVSRPGAPVPANLGPEPLSIARDMVRRGLEPFTFLIAQTVSWRLWMEVAFGLTSDPDELRELLAVTYRSISEFIDATAGGIAARMQRERDELARGTHAERREVTALILDGAPISRQRAEMRLGYALNRAHTGAVIWSDEPDGDLNELDRVADAFGHAAGFARPLTVIASAATRWVWVADAAVDVEQVHRAVQDIPGVRIAIGTAGKGIEGFRRSHLEALTTQRMVAGLHSRQRVALFADVQLITLIAQNPEAVDDFITNTLGDFESASPELQRTVLTFVNEQCSIGRTTKVLYTHRNTLLRRLDRAQQLLPRPLDHSSVRVAVALEALQWRGKPAG</sequence>
<dbReference type="Gene3D" id="1.10.10.2840">
    <property type="entry name" value="PucR C-terminal helix-turn-helix domain"/>
    <property type="match status" value="1"/>
</dbReference>
<dbReference type="AlphaFoldDB" id="A0A447GAJ2"/>
<proteinExistence type="inferred from homology"/>
<dbReference type="KEGG" id="mbai:MB901379_00993"/>
<protein>
    <submittedName>
        <fullName evidence="4">Sugar diacid utilization regulator</fullName>
    </submittedName>
</protein>
<dbReference type="Proteomes" id="UP000269998">
    <property type="component" value="Chromosome"/>
</dbReference>
<evidence type="ECO:0000259" key="2">
    <source>
        <dbReference type="Pfam" id="PF13556"/>
    </source>
</evidence>
<evidence type="ECO:0000259" key="3">
    <source>
        <dbReference type="Pfam" id="PF17853"/>
    </source>
</evidence>